<evidence type="ECO:0000313" key="3">
    <source>
        <dbReference type="Proteomes" id="UP000186817"/>
    </source>
</evidence>
<organism evidence="2 3">
    <name type="scientific">Symbiodinium microadriaticum</name>
    <name type="common">Dinoflagellate</name>
    <name type="synonym">Zooxanthella microadriatica</name>
    <dbReference type="NCBI Taxonomy" id="2951"/>
    <lineage>
        <taxon>Eukaryota</taxon>
        <taxon>Sar</taxon>
        <taxon>Alveolata</taxon>
        <taxon>Dinophyceae</taxon>
        <taxon>Suessiales</taxon>
        <taxon>Symbiodiniaceae</taxon>
        <taxon>Symbiodinium</taxon>
    </lineage>
</organism>
<dbReference type="AlphaFoldDB" id="A0A1Q9DP62"/>
<feature type="transmembrane region" description="Helical" evidence="1">
    <location>
        <begin position="451"/>
        <end position="476"/>
    </location>
</feature>
<name>A0A1Q9DP62_SYMMI</name>
<dbReference type="EMBL" id="LSRX01000450">
    <property type="protein sequence ID" value="OLP96955.1"/>
    <property type="molecule type" value="Genomic_DNA"/>
</dbReference>
<evidence type="ECO:0008006" key="4">
    <source>
        <dbReference type="Google" id="ProtNLM"/>
    </source>
</evidence>
<sequence length="707" mass="80425">MNAARTGSRDFINCTRSEFSSDTDDECMDVRDKFPVDEVGHIRWLELMTTSFNGQTCREQAGDIAEDYWMLQRKARIHEAHENLQAARRKLAARTDLKSGARKGPRDARSAHELRRAHELRLCEQDAILELSSLKSVLASEVLGEIATGKAAAWFREEWLYEEGLSRLRAQEYRTSVWFDDWVKELNWLTPALFLQIVTTLALEDGQPRLHMFMESLSLDLCWFGATRRLESLFGSAALGDAAGDALSEWDPTMRCDLSSFRILFCENDEMQEQEIHDCVDQLSRNRVKFPDRTATDGHDIFLAFLTDAARRLSGGGGVFRSTYSITPAVKLLHPTDEDLALMLKVLVDAGQESRCFTTVLSKALLNEALQRTTVARAMDWFVDMAYLVILLHMACAVNTDHKPAKVVQISFFCVSFWVVFSFIRKMGGGLSLFSSSTDGFVAGLLKHTKLWNIVMSFTELFSTYFAYRFLVYVIWDTGEGAWTLFRLHPGFLSFLVLVRWTQLAIGLLQIEQLGRNVVPVVHAITRPESLSFLFFLFIVVVGSFHAYYVFPIQENTGTFSHIMRHVLRMGSIVGMDFSLSELEGLGDEFHGTFLTNHSVEGEMEPEAADNEFHKSLRAEFVVLSLVVNVVFLNVYIGLLGELYGRAVQRKSQLYNHYLASYAYRNLARWCRLSCETCRGEEFETGVVWVAYNRANLLEESEEKSVS</sequence>
<feature type="transmembrane region" description="Helical" evidence="1">
    <location>
        <begin position="381"/>
        <end position="400"/>
    </location>
</feature>
<feature type="transmembrane region" description="Helical" evidence="1">
    <location>
        <begin position="406"/>
        <end position="424"/>
    </location>
</feature>
<keyword evidence="1" id="KW-0812">Transmembrane</keyword>
<keyword evidence="1" id="KW-0472">Membrane</keyword>
<feature type="transmembrane region" description="Helical" evidence="1">
    <location>
        <begin position="530"/>
        <end position="551"/>
    </location>
</feature>
<reference evidence="2 3" key="1">
    <citation type="submission" date="2016-02" db="EMBL/GenBank/DDBJ databases">
        <title>Genome analysis of coral dinoflagellate symbionts highlights evolutionary adaptations to a symbiotic lifestyle.</title>
        <authorList>
            <person name="Aranda M."/>
            <person name="Li Y."/>
            <person name="Liew Y.J."/>
            <person name="Baumgarten S."/>
            <person name="Simakov O."/>
            <person name="Wilson M."/>
            <person name="Piel J."/>
            <person name="Ashoor H."/>
            <person name="Bougouffa S."/>
            <person name="Bajic V.B."/>
            <person name="Ryu T."/>
            <person name="Ravasi T."/>
            <person name="Bayer T."/>
            <person name="Micklem G."/>
            <person name="Kim H."/>
            <person name="Bhak J."/>
            <person name="Lajeunesse T.C."/>
            <person name="Voolstra C.R."/>
        </authorList>
    </citation>
    <scope>NUCLEOTIDE SEQUENCE [LARGE SCALE GENOMIC DNA]</scope>
    <source>
        <strain evidence="2 3">CCMP2467</strain>
    </source>
</reference>
<protein>
    <recommendedName>
        <fullName evidence="4">Ion transport domain-containing protein</fullName>
    </recommendedName>
</protein>
<accession>A0A1Q9DP62</accession>
<evidence type="ECO:0000313" key="2">
    <source>
        <dbReference type="EMBL" id="OLP96955.1"/>
    </source>
</evidence>
<feature type="transmembrane region" description="Helical" evidence="1">
    <location>
        <begin position="621"/>
        <end position="644"/>
    </location>
</feature>
<comment type="caution">
    <text evidence="2">The sequence shown here is derived from an EMBL/GenBank/DDBJ whole genome shotgun (WGS) entry which is preliminary data.</text>
</comment>
<evidence type="ECO:0000256" key="1">
    <source>
        <dbReference type="SAM" id="Phobius"/>
    </source>
</evidence>
<dbReference type="Proteomes" id="UP000186817">
    <property type="component" value="Unassembled WGS sequence"/>
</dbReference>
<proteinExistence type="predicted"/>
<gene>
    <name evidence="2" type="ORF">AK812_SmicGene20758</name>
</gene>
<keyword evidence="3" id="KW-1185">Reference proteome</keyword>
<keyword evidence="1" id="KW-1133">Transmembrane helix</keyword>
<dbReference type="OrthoDB" id="418636at2759"/>